<feature type="transmembrane region" description="Helical" evidence="6">
    <location>
        <begin position="120"/>
        <end position="142"/>
    </location>
</feature>
<dbReference type="SUPFAM" id="SSF103473">
    <property type="entry name" value="MFS general substrate transporter"/>
    <property type="match status" value="1"/>
</dbReference>
<proteinExistence type="inferred from homology"/>
<feature type="transmembrane region" description="Helical" evidence="6">
    <location>
        <begin position="96"/>
        <end position="114"/>
    </location>
</feature>
<dbReference type="Gene3D" id="1.20.1250.20">
    <property type="entry name" value="MFS general substrate transporter like domains"/>
    <property type="match status" value="1"/>
</dbReference>
<dbReference type="InterPro" id="IPR020846">
    <property type="entry name" value="MFS_dom"/>
</dbReference>
<dbReference type="InterPro" id="IPR005828">
    <property type="entry name" value="MFS_sugar_transport-like"/>
</dbReference>
<dbReference type="InterPro" id="IPR005829">
    <property type="entry name" value="Sugar_transporter_CS"/>
</dbReference>
<feature type="transmembrane region" description="Helical" evidence="6">
    <location>
        <begin position="440"/>
        <end position="458"/>
    </location>
</feature>
<dbReference type="AlphaFoldDB" id="A0A9W9CLP5"/>
<evidence type="ECO:0000256" key="1">
    <source>
        <dbReference type="ARBA" id="ARBA00004141"/>
    </source>
</evidence>
<feature type="transmembrane region" description="Helical" evidence="6">
    <location>
        <begin position="309"/>
        <end position="330"/>
    </location>
</feature>
<evidence type="ECO:0000256" key="6">
    <source>
        <dbReference type="SAM" id="Phobius"/>
    </source>
</evidence>
<feature type="transmembrane region" description="Helical" evidence="6">
    <location>
        <begin position="337"/>
        <end position="357"/>
    </location>
</feature>
<comment type="caution">
    <text evidence="8">The sequence shown here is derived from an EMBL/GenBank/DDBJ whole genome shotgun (WGS) entry which is preliminary data.</text>
</comment>
<keyword evidence="5 6" id="KW-0472">Membrane</keyword>
<protein>
    <recommendedName>
        <fullName evidence="7">Major facilitator superfamily (MFS) profile domain-containing protein</fullName>
    </recommendedName>
</protein>
<dbReference type="GO" id="GO:0016020">
    <property type="term" value="C:membrane"/>
    <property type="evidence" value="ECO:0007669"/>
    <property type="project" value="UniProtKB-SubCell"/>
</dbReference>
<feature type="transmembrane region" description="Helical" evidence="6">
    <location>
        <begin position="185"/>
        <end position="207"/>
    </location>
</feature>
<keyword evidence="9" id="KW-1185">Reference proteome</keyword>
<reference evidence="8" key="1">
    <citation type="submission" date="2022-10" db="EMBL/GenBank/DDBJ databases">
        <title>Tapping the CABI collections for fungal endophytes: first genome assemblies for Collariella, Neodidymelliopsis, Ascochyta clinopodiicola, Didymella pomorum, Didymosphaeria variabile, Neocosmospora piperis and Neocucurbitaria cava.</title>
        <authorList>
            <person name="Hill R."/>
        </authorList>
    </citation>
    <scope>NUCLEOTIDE SEQUENCE</scope>
    <source>
        <strain evidence="8">IMI 356814</strain>
    </source>
</reference>
<comment type="subcellular location">
    <subcellularLocation>
        <location evidence="1">Membrane</location>
        <topology evidence="1">Multi-pass membrane protein</topology>
    </subcellularLocation>
</comment>
<dbReference type="PROSITE" id="PS50850">
    <property type="entry name" value="MFS"/>
    <property type="match status" value="1"/>
</dbReference>
<keyword evidence="3 6" id="KW-0812">Transmembrane</keyword>
<feature type="transmembrane region" description="Helical" evidence="6">
    <location>
        <begin position="69"/>
        <end position="89"/>
    </location>
</feature>
<evidence type="ECO:0000256" key="4">
    <source>
        <dbReference type="ARBA" id="ARBA00022989"/>
    </source>
</evidence>
<gene>
    <name evidence="8" type="ORF">N0V83_005476</name>
</gene>
<evidence type="ECO:0000256" key="2">
    <source>
        <dbReference type="ARBA" id="ARBA00010992"/>
    </source>
</evidence>
<feature type="domain" description="Major facilitator superfamily (MFS) profile" evidence="7">
    <location>
        <begin position="18"/>
        <end position="462"/>
    </location>
</feature>
<comment type="similarity">
    <text evidence="2">Belongs to the major facilitator superfamily. Sugar transporter (TC 2.A.1.1) family.</text>
</comment>
<dbReference type="GO" id="GO:0005351">
    <property type="term" value="F:carbohydrate:proton symporter activity"/>
    <property type="evidence" value="ECO:0007669"/>
    <property type="project" value="TreeGrafter"/>
</dbReference>
<dbReference type="InterPro" id="IPR036259">
    <property type="entry name" value="MFS_trans_sf"/>
</dbReference>
<name>A0A9W9CLP5_9PLEO</name>
<dbReference type="Proteomes" id="UP001140560">
    <property type="component" value="Unassembled WGS sequence"/>
</dbReference>
<evidence type="ECO:0000313" key="8">
    <source>
        <dbReference type="EMBL" id="KAJ4369713.1"/>
    </source>
</evidence>
<evidence type="ECO:0000256" key="3">
    <source>
        <dbReference type="ARBA" id="ARBA00022692"/>
    </source>
</evidence>
<feature type="transmembrane region" description="Helical" evidence="6">
    <location>
        <begin position="154"/>
        <end position="173"/>
    </location>
</feature>
<dbReference type="OrthoDB" id="6133115at2759"/>
<dbReference type="EMBL" id="JAPEUY010000009">
    <property type="protein sequence ID" value="KAJ4369713.1"/>
    <property type="molecule type" value="Genomic_DNA"/>
</dbReference>
<organism evidence="8 9">
    <name type="scientific">Neocucurbitaria cava</name>
    <dbReference type="NCBI Taxonomy" id="798079"/>
    <lineage>
        <taxon>Eukaryota</taxon>
        <taxon>Fungi</taxon>
        <taxon>Dikarya</taxon>
        <taxon>Ascomycota</taxon>
        <taxon>Pezizomycotina</taxon>
        <taxon>Dothideomycetes</taxon>
        <taxon>Pleosporomycetidae</taxon>
        <taxon>Pleosporales</taxon>
        <taxon>Pleosporineae</taxon>
        <taxon>Cucurbitariaceae</taxon>
        <taxon>Neocucurbitaria</taxon>
    </lineage>
</organism>
<dbReference type="PANTHER" id="PTHR48022">
    <property type="entry name" value="PLASTIDIC GLUCOSE TRANSPORTER 4"/>
    <property type="match status" value="1"/>
</dbReference>
<dbReference type="FunFam" id="1.20.1250.20:FF:000078">
    <property type="entry name" value="MFS maltose transporter, putative"/>
    <property type="match status" value="1"/>
</dbReference>
<evidence type="ECO:0000256" key="5">
    <source>
        <dbReference type="ARBA" id="ARBA00023136"/>
    </source>
</evidence>
<evidence type="ECO:0000259" key="7">
    <source>
        <dbReference type="PROSITE" id="PS50850"/>
    </source>
</evidence>
<keyword evidence="4 6" id="KW-1133">Transmembrane helix</keyword>
<feature type="transmembrane region" description="Helical" evidence="6">
    <location>
        <begin position="405"/>
        <end position="428"/>
    </location>
</feature>
<dbReference type="InterPro" id="IPR050360">
    <property type="entry name" value="MFS_Sugar_Transporters"/>
</dbReference>
<sequence length="525" mass="57906">MATIKGESWRSHWRLFLACGIVMLSPFQYGFDFGMIGGLQAMKGFLQIFGYQTTKTVTGWNITTERQQLISSLMTLGAFISSATAGVPSSRVGRRICLAAACITCFVANIIMMTTESIGALYAGRLIIGLANGYFMTFSQLYLQECSTAELRGVFLTGFNFVVSFGTLIGTIVDWATAKRPDKSAYLIPLGLIYVFPFIIVCTIWFIPESPRWLILQNRYEDGVKALEWLRPTGHDSRAEALAIQVAIDKEKESSSGVGWLDMFSNPIDRRRTTLAVCAVLLQAASGSMFIIAYKAYFLQMAKVSDPFAMSNVLSAISICAFIANSFIVVRYGNRRVLLITGLLVCGILQLIIAVVYHKQPGAHSTGKVTVGLTAIYMFSYNGMISTYAWLAGGELPTQRLRSHTFGLAASVGFVGAWLTTFTAPYFINPAAMNWGPRYGFIWFPSCVIGATWVFFFLPEAKNRTLEEIDEMFEAGLGARKFGSYKCVGVAASLDPESRKSIEHEKEISVLRDEKVTAGNTVTRE</sequence>
<feature type="transmembrane region" description="Helical" evidence="6">
    <location>
        <begin position="12"/>
        <end position="31"/>
    </location>
</feature>
<dbReference type="PROSITE" id="PS00217">
    <property type="entry name" value="SUGAR_TRANSPORT_2"/>
    <property type="match status" value="1"/>
</dbReference>
<evidence type="ECO:0000313" key="9">
    <source>
        <dbReference type="Proteomes" id="UP001140560"/>
    </source>
</evidence>
<dbReference type="Pfam" id="PF00083">
    <property type="entry name" value="Sugar_tr"/>
    <property type="match status" value="1"/>
</dbReference>
<accession>A0A9W9CLP5</accession>
<feature type="transmembrane region" description="Helical" evidence="6">
    <location>
        <begin position="273"/>
        <end position="297"/>
    </location>
</feature>
<feature type="transmembrane region" description="Helical" evidence="6">
    <location>
        <begin position="369"/>
        <end position="393"/>
    </location>
</feature>
<dbReference type="PANTHER" id="PTHR48022:SF10">
    <property type="entry name" value="MAJOR FACILITATOR SUPERFAMILY (MFS) PROFILE DOMAIN-CONTAINING PROTEIN"/>
    <property type="match status" value="1"/>
</dbReference>